<proteinExistence type="predicted"/>
<accession>A0ABQ0TXP4</accession>
<evidence type="ECO:0000313" key="1">
    <source>
        <dbReference type="EMBL" id="GED72610.1"/>
    </source>
</evidence>
<sequence length="69" mass="7845">MSKTQLAECPHCGSDEGYYTKTQVSGSVRYHGGFDRSERENGDMYEHLSHKSGKVAYCSACDKRLFKLY</sequence>
<organism evidence="1 2">
    <name type="scientific">Brevibacillus reuszeri</name>
    <dbReference type="NCBI Taxonomy" id="54915"/>
    <lineage>
        <taxon>Bacteria</taxon>
        <taxon>Bacillati</taxon>
        <taxon>Bacillota</taxon>
        <taxon>Bacilli</taxon>
        <taxon>Bacillales</taxon>
        <taxon>Paenibacillaceae</taxon>
        <taxon>Brevibacillus</taxon>
    </lineage>
</organism>
<comment type="caution">
    <text evidence="1">The sequence shown here is derived from an EMBL/GenBank/DDBJ whole genome shotgun (WGS) entry which is preliminary data.</text>
</comment>
<dbReference type="EMBL" id="BJON01000032">
    <property type="protein sequence ID" value="GED72610.1"/>
    <property type="molecule type" value="Genomic_DNA"/>
</dbReference>
<dbReference type="Proteomes" id="UP000319578">
    <property type="component" value="Unassembled WGS sequence"/>
</dbReference>
<protein>
    <recommendedName>
        <fullName evidence="3">Small CPxCG-related zinc finger protein</fullName>
    </recommendedName>
</protein>
<name>A0ABQ0TXP4_9BACL</name>
<gene>
    <name evidence="1" type="ORF">BRE01_63120</name>
</gene>
<evidence type="ECO:0008006" key="3">
    <source>
        <dbReference type="Google" id="ProtNLM"/>
    </source>
</evidence>
<keyword evidence="2" id="KW-1185">Reference proteome</keyword>
<evidence type="ECO:0000313" key="2">
    <source>
        <dbReference type="Proteomes" id="UP000319578"/>
    </source>
</evidence>
<reference evidence="1 2" key="1">
    <citation type="submission" date="2019-06" db="EMBL/GenBank/DDBJ databases">
        <title>Whole genome shotgun sequence of Brevibacillus reuszeri NBRC 15719.</title>
        <authorList>
            <person name="Hosoyama A."/>
            <person name="Uohara A."/>
            <person name="Ohji S."/>
            <person name="Ichikawa N."/>
        </authorList>
    </citation>
    <scope>NUCLEOTIDE SEQUENCE [LARGE SCALE GENOMIC DNA]</scope>
    <source>
        <strain evidence="1 2">NBRC 15719</strain>
    </source>
</reference>
<dbReference type="RefSeq" id="WP_084765904.1">
    <property type="nucleotide sequence ID" value="NZ_BJON01000032.1"/>
</dbReference>